<evidence type="ECO:0000313" key="3">
    <source>
        <dbReference type="Proteomes" id="UP001220662"/>
    </source>
</evidence>
<proteinExistence type="predicted"/>
<evidence type="ECO:0000313" key="2">
    <source>
        <dbReference type="EMBL" id="MDF3842673.1"/>
    </source>
</evidence>
<dbReference type="EMBL" id="JARJLR010000233">
    <property type="protein sequence ID" value="MDF3842673.1"/>
    <property type="molecule type" value="Genomic_DNA"/>
</dbReference>
<reference evidence="2" key="1">
    <citation type="submission" date="2023-03" db="EMBL/GenBank/DDBJ databases">
        <title>Draft assemblies of triclosan tolerant bacteria isolated from returned activated sludge.</title>
        <authorList>
            <person name="Van Hamelsveld S."/>
        </authorList>
    </citation>
    <scope>NUCLEOTIDE SEQUENCE</scope>
    <source>
        <strain evidence="2">GW210015_S63</strain>
    </source>
</reference>
<gene>
    <name evidence="2" type="ORF">P3W55_13235</name>
</gene>
<dbReference type="AlphaFoldDB" id="A0AAW6P8G9"/>
<protein>
    <submittedName>
        <fullName evidence="2">Uncharacterized protein</fullName>
    </submittedName>
</protein>
<feature type="region of interest" description="Disordered" evidence="1">
    <location>
        <begin position="1"/>
        <end position="20"/>
    </location>
</feature>
<feature type="compositionally biased region" description="Basic and acidic residues" evidence="1">
    <location>
        <begin position="33"/>
        <end position="44"/>
    </location>
</feature>
<dbReference type="Proteomes" id="UP001220662">
    <property type="component" value="Unassembled WGS sequence"/>
</dbReference>
<feature type="region of interest" description="Disordered" evidence="1">
    <location>
        <begin position="33"/>
        <end position="55"/>
    </location>
</feature>
<accession>A0AAW6P8G9</accession>
<sequence length="55" mass="5843">MVLRATGRLSGAVTAEKGDDLSKLNRKVREALQARGLARDDEKPAPPAVERAAEG</sequence>
<name>A0AAW6P8G9_9PSED</name>
<evidence type="ECO:0000256" key="1">
    <source>
        <dbReference type="SAM" id="MobiDB-lite"/>
    </source>
</evidence>
<dbReference type="RefSeq" id="WP_276214646.1">
    <property type="nucleotide sequence ID" value="NZ_JARJLR010000233.1"/>
</dbReference>
<organism evidence="2 3">
    <name type="scientific">Pseudomonas citronellolis</name>
    <dbReference type="NCBI Taxonomy" id="53408"/>
    <lineage>
        <taxon>Bacteria</taxon>
        <taxon>Pseudomonadati</taxon>
        <taxon>Pseudomonadota</taxon>
        <taxon>Gammaproteobacteria</taxon>
        <taxon>Pseudomonadales</taxon>
        <taxon>Pseudomonadaceae</taxon>
        <taxon>Pseudomonas</taxon>
    </lineage>
</organism>
<comment type="caution">
    <text evidence="2">The sequence shown here is derived from an EMBL/GenBank/DDBJ whole genome shotgun (WGS) entry which is preliminary data.</text>
</comment>